<reference evidence="7" key="1">
    <citation type="journal article" date="2014" name="Front. Microbiol.">
        <title>High frequency of phylogenetically diverse reductive dehalogenase-homologous genes in deep subseafloor sedimentary metagenomes.</title>
        <authorList>
            <person name="Kawai M."/>
            <person name="Futagami T."/>
            <person name="Toyoda A."/>
            <person name="Takaki Y."/>
            <person name="Nishi S."/>
            <person name="Hori S."/>
            <person name="Arai W."/>
            <person name="Tsubouchi T."/>
            <person name="Morono Y."/>
            <person name="Uchiyama I."/>
            <person name="Ito T."/>
            <person name="Fujiyama A."/>
            <person name="Inagaki F."/>
            <person name="Takami H."/>
        </authorList>
    </citation>
    <scope>NUCLEOTIDE SEQUENCE</scope>
    <source>
        <strain evidence="7">Expedition CK06-06</strain>
    </source>
</reference>
<dbReference type="SUPFAM" id="SSF56112">
    <property type="entry name" value="Protein kinase-like (PK-like)"/>
    <property type="match status" value="1"/>
</dbReference>
<evidence type="ECO:0000256" key="2">
    <source>
        <dbReference type="ARBA" id="ARBA00022741"/>
    </source>
</evidence>
<name>X0SEJ6_9ZZZZ</name>
<keyword evidence="1" id="KW-0808">Transferase</keyword>
<dbReference type="GO" id="GO:0004674">
    <property type="term" value="F:protein serine/threonine kinase activity"/>
    <property type="evidence" value="ECO:0007669"/>
    <property type="project" value="TreeGrafter"/>
</dbReference>
<evidence type="ECO:0000256" key="5">
    <source>
        <dbReference type="SAM" id="MobiDB-lite"/>
    </source>
</evidence>
<dbReference type="Gene3D" id="3.30.200.20">
    <property type="entry name" value="Phosphorylase Kinase, domain 1"/>
    <property type="match status" value="1"/>
</dbReference>
<dbReference type="EMBL" id="BARS01009778">
    <property type="protein sequence ID" value="GAF79434.1"/>
    <property type="molecule type" value="Genomic_DNA"/>
</dbReference>
<dbReference type="AlphaFoldDB" id="X0SEJ6"/>
<evidence type="ECO:0000313" key="7">
    <source>
        <dbReference type="EMBL" id="GAF79434.1"/>
    </source>
</evidence>
<evidence type="ECO:0000259" key="6">
    <source>
        <dbReference type="PROSITE" id="PS50011"/>
    </source>
</evidence>
<dbReference type="InterPro" id="IPR011009">
    <property type="entry name" value="Kinase-like_dom_sf"/>
</dbReference>
<comment type="caution">
    <text evidence="7">The sequence shown here is derived from an EMBL/GenBank/DDBJ whole genome shotgun (WGS) entry which is preliminary data.</text>
</comment>
<dbReference type="InterPro" id="IPR000719">
    <property type="entry name" value="Prot_kinase_dom"/>
</dbReference>
<sequence length="174" mass="19555">MTEDPPDGDDRNHEEPAAPTETSQGPATPHLPRRIGHYHVKRQIASGGMGTVYEAVQEHPRRTVALKVMRHGIASRSALRRFEYESQILARLHHRGIAQVYEAGTHDDGTGAVPFFAMEYIPNAKLITEYVKEKKLHTRETLELFGYVCDAVHHGHQKGIIHRDLKPGNILVDS</sequence>
<dbReference type="PROSITE" id="PS00108">
    <property type="entry name" value="PROTEIN_KINASE_ST"/>
    <property type="match status" value="1"/>
</dbReference>
<feature type="non-terminal residue" evidence="7">
    <location>
        <position position="174"/>
    </location>
</feature>
<feature type="domain" description="Protein kinase" evidence="6">
    <location>
        <begin position="38"/>
        <end position="174"/>
    </location>
</feature>
<accession>X0SEJ6</accession>
<dbReference type="CDD" id="cd14014">
    <property type="entry name" value="STKc_PknB_like"/>
    <property type="match status" value="1"/>
</dbReference>
<dbReference type="Pfam" id="PF00069">
    <property type="entry name" value="Pkinase"/>
    <property type="match status" value="1"/>
</dbReference>
<gene>
    <name evidence="7" type="ORF">S01H1_18302</name>
</gene>
<keyword evidence="2" id="KW-0547">Nucleotide-binding</keyword>
<dbReference type="Gene3D" id="1.10.510.10">
    <property type="entry name" value="Transferase(Phosphotransferase) domain 1"/>
    <property type="match status" value="1"/>
</dbReference>
<dbReference type="GO" id="GO:0005524">
    <property type="term" value="F:ATP binding"/>
    <property type="evidence" value="ECO:0007669"/>
    <property type="project" value="UniProtKB-KW"/>
</dbReference>
<evidence type="ECO:0000256" key="1">
    <source>
        <dbReference type="ARBA" id="ARBA00022679"/>
    </source>
</evidence>
<organism evidence="7">
    <name type="scientific">marine sediment metagenome</name>
    <dbReference type="NCBI Taxonomy" id="412755"/>
    <lineage>
        <taxon>unclassified sequences</taxon>
        <taxon>metagenomes</taxon>
        <taxon>ecological metagenomes</taxon>
    </lineage>
</organism>
<dbReference type="SMART" id="SM00220">
    <property type="entry name" value="S_TKc"/>
    <property type="match status" value="1"/>
</dbReference>
<proteinExistence type="predicted"/>
<dbReference type="PANTHER" id="PTHR43289:SF6">
    <property type="entry name" value="SERINE_THREONINE-PROTEIN KINASE NEKL-3"/>
    <property type="match status" value="1"/>
</dbReference>
<dbReference type="PROSITE" id="PS50011">
    <property type="entry name" value="PROTEIN_KINASE_DOM"/>
    <property type="match status" value="1"/>
</dbReference>
<dbReference type="InterPro" id="IPR008271">
    <property type="entry name" value="Ser/Thr_kinase_AS"/>
</dbReference>
<protein>
    <recommendedName>
        <fullName evidence="6">Protein kinase domain-containing protein</fullName>
    </recommendedName>
</protein>
<evidence type="ECO:0000256" key="4">
    <source>
        <dbReference type="ARBA" id="ARBA00022840"/>
    </source>
</evidence>
<keyword evidence="4" id="KW-0067">ATP-binding</keyword>
<dbReference type="PANTHER" id="PTHR43289">
    <property type="entry name" value="MITOGEN-ACTIVATED PROTEIN KINASE KINASE KINASE 20-RELATED"/>
    <property type="match status" value="1"/>
</dbReference>
<evidence type="ECO:0000256" key="3">
    <source>
        <dbReference type="ARBA" id="ARBA00022777"/>
    </source>
</evidence>
<keyword evidence="3" id="KW-0418">Kinase</keyword>
<feature type="region of interest" description="Disordered" evidence="5">
    <location>
        <begin position="1"/>
        <end position="32"/>
    </location>
</feature>